<dbReference type="EMBL" id="BOOB01000023">
    <property type="protein sequence ID" value="GIH33258.1"/>
    <property type="molecule type" value="Genomic_DNA"/>
</dbReference>
<name>A0ABQ4FEV0_9ACTN</name>
<sequence>MVTKSPEKPEAAAPVSRDREAEEHHVQNRPRRDHRRTGHPAASPAAAVTGEKPLVIEEVAARRGLGRQPTAIITRTPSAKPLTRPKRSPAPRPTLTEKPAPSAANTALESSASTLPLTIPAGLAALLVLAIAYRRRRQLAGGAVTWWRRARLTRQGDRLVRYSEVRDTLPFPPVEASEESVTVVRADAEAADATLDAKFGEEPTSLGYLLALAALNGMGLTGQGAEDVARAMLLELLAGRDITAQVLMPRDDAVRLFGQKAKHERVPALVVLDTLQEVVTELEVGIVRRTGQRTGAGVPEDQPWLFVVASPGAAAERLHRIVQGGMEDLILGVFLGDWPYGITCTVDNSGAIRSLEGRSAPAWTGRYLRTCSQEAAARQLLT</sequence>
<protein>
    <submittedName>
        <fullName evidence="2">Uncharacterized protein</fullName>
    </submittedName>
</protein>
<proteinExistence type="predicted"/>
<gene>
    <name evidence="2" type="ORF">Mam01_34220</name>
</gene>
<feature type="region of interest" description="Disordered" evidence="1">
    <location>
        <begin position="66"/>
        <end position="107"/>
    </location>
</feature>
<evidence type="ECO:0000313" key="2">
    <source>
        <dbReference type="EMBL" id="GIH33258.1"/>
    </source>
</evidence>
<evidence type="ECO:0000313" key="3">
    <source>
        <dbReference type="Proteomes" id="UP000651728"/>
    </source>
</evidence>
<feature type="compositionally biased region" description="Basic and acidic residues" evidence="1">
    <location>
        <begin position="1"/>
        <end position="26"/>
    </location>
</feature>
<reference evidence="2 3" key="1">
    <citation type="submission" date="2021-01" db="EMBL/GenBank/DDBJ databases">
        <title>Whole genome shotgun sequence of Microbispora amethystogenes NBRC 101907.</title>
        <authorList>
            <person name="Komaki H."/>
            <person name="Tamura T."/>
        </authorList>
    </citation>
    <scope>NUCLEOTIDE SEQUENCE [LARGE SCALE GENOMIC DNA]</scope>
    <source>
        <strain evidence="2 3">NBRC 101907</strain>
    </source>
</reference>
<keyword evidence="3" id="KW-1185">Reference proteome</keyword>
<dbReference type="Proteomes" id="UP000651728">
    <property type="component" value="Unassembled WGS sequence"/>
</dbReference>
<feature type="compositionally biased region" description="Basic residues" evidence="1">
    <location>
        <begin position="27"/>
        <end position="38"/>
    </location>
</feature>
<comment type="caution">
    <text evidence="2">The sequence shown here is derived from an EMBL/GenBank/DDBJ whole genome shotgun (WGS) entry which is preliminary data.</text>
</comment>
<organism evidence="2 3">
    <name type="scientific">Microbispora amethystogenes</name>
    <dbReference type="NCBI Taxonomy" id="1427754"/>
    <lineage>
        <taxon>Bacteria</taxon>
        <taxon>Bacillati</taxon>
        <taxon>Actinomycetota</taxon>
        <taxon>Actinomycetes</taxon>
        <taxon>Streptosporangiales</taxon>
        <taxon>Streptosporangiaceae</taxon>
        <taxon>Microbispora</taxon>
    </lineage>
</organism>
<evidence type="ECO:0000256" key="1">
    <source>
        <dbReference type="SAM" id="MobiDB-lite"/>
    </source>
</evidence>
<accession>A0ABQ4FEV0</accession>
<feature type="region of interest" description="Disordered" evidence="1">
    <location>
        <begin position="1"/>
        <end position="54"/>
    </location>
</feature>